<feature type="region of interest" description="Disordered" evidence="1">
    <location>
        <begin position="679"/>
        <end position="700"/>
    </location>
</feature>
<accession>A0A315VWR3</accession>
<keyword evidence="3" id="KW-1185">Reference proteome</keyword>
<evidence type="ECO:0000256" key="1">
    <source>
        <dbReference type="SAM" id="MobiDB-lite"/>
    </source>
</evidence>
<feature type="region of interest" description="Disordered" evidence="1">
    <location>
        <begin position="589"/>
        <end position="610"/>
    </location>
</feature>
<feature type="region of interest" description="Disordered" evidence="1">
    <location>
        <begin position="720"/>
        <end position="747"/>
    </location>
</feature>
<dbReference type="GO" id="GO:0031122">
    <property type="term" value="P:cytoplasmic microtubule organization"/>
    <property type="evidence" value="ECO:0007669"/>
    <property type="project" value="InterPro"/>
</dbReference>
<dbReference type="EMBL" id="NHOQ01000959">
    <property type="protein sequence ID" value="PWA28002.1"/>
    <property type="molecule type" value="Genomic_DNA"/>
</dbReference>
<feature type="compositionally biased region" description="Low complexity" evidence="1">
    <location>
        <begin position="178"/>
        <end position="205"/>
    </location>
</feature>
<dbReference type="GO" id="GO:0097546">
    <property type="term" value="C:ciliary base"/>
    <property type="evidence" value="ECO:0007669"/>
    <property type="project" value="InterPro"/>
</dbReference>
<dbReference type="STRING" id="33528.ENSGAFP00000030111"/>
<dbReference type="InterPro" id="IPR028257">
    <property type="entry name" value="CEP126"/>
</dbReference>
<proteinExistence type="predicted"/>
<feature type="region of interest" description="Disordered" evidence="1">
    <location>
        <begin position="821"/>
        <end position="874"/>
    </location>
</feature>
<reference evidence="2 3" key="1">
    <citation type="journal article" date="2018" name="G3 (Bethesda)">
        <title>A High-Quality Reference Genome for the Invasive Mosquitofish Gambusia affinis Using a Chicago Library.</title>
        <authorList>
            <person name="Hoffberg S.L."/>
            <person name="Troendle N.J."/>
            <person name="Glenn T.C."/>
            <person name="Mahmud O."/>
            <person name="Louha S."/>
            <person name="Chalopin D."/>
            <person name="Bennetzen J.L."/>
            <person name="Mauricio R."/>
        </authorList>
    </citation>
    <scope>NUCLEOTIDE SEQUENCE [LARGE SCALE GENOMIC DNA]</scope>
    <source>
        <strain evidence="2">NE01/NJP1002.9</strain>
        <tissue evidence="2">Muscle</tissue>
    </source>
</reference>
<dbReference type="GO" id="GO:1905515">
    <property type="term" value="P:non-motile cilium assembly"/>
    <property type="evidence" value="ECO:0007669"/>
    <property type="project" value="InterPro"/>
</dbReference>
<feature type="region of interest" description="Disordered" evidence="1">
    <location>
        <begin position="946"/>
        <end position="984"/>
    </location>
</feature>
<feature type="compositionally biased region" description="Polar residues" evidence="1">
    <location>
        <begin position="599"/>
        <end position="610"/>
    </location>
</feature>
<evidence type="ECO:0008006" key="4">
    <source>
        <dbReference type="Google" id="ProtNLM"/>
    </source>
</evidence>
<dbReference type="GO" id="GO:0007052">
    <property type="term" value="P:mitotic spindle organization"/>
    <property type="evidence" value="ECO:0007669"/>
    <property type="project" value="InterPro"/>
</dbReference>
<sequence>MLRCGSSSSIRLTSGMLPYSAASRNTSSVMERQEEGAVSEAVRTNIINQDSGRMQNPQANFSYLLNSRFGYTGNLENERQHLIQQQKLCKARARKYLVETNQRRKASEERRKQWDIQEQLLRDNILQQRRQQVEEATQRYQRAHLPPSQRFRPINKRKNRNMEEALGQIQVDWYTQSSSVVSPTDTPSRPLSTKPSTVSKSSPRRTLTAEEAYTKLLQEHRIRKDLEIHSFETCQLSDTSISESLLSKDSLENENSDQSIFSPRSPYSSFFLDFEKLKKRQDLTPTSAPTSVSAMMLQDQNPALLEKLNKHKQESRADFEWSHNNMDVFQTSPIFPSEKQTPDSLAVSTLPNEDSKHFEAKSMINTQTHNILDTNEVDADDTKVEDLDVTEENLLNCRSQIINADSQLTYPSAKNIPFSYESVLETPMKGCVANNFLNDEVLLHTVKENLQRLSEKVASISINNLNKVSNLMYQTEKPINAASTSSTCLSNNQSETEKCDHLKEEDKETPDSMIATYSVSNNRLLKGILKKKSKYSSEDLCLYDSGHLILSKQVALAIRDSIELTRAKTKDVVVSSSTKKKLRWFDEVHPEKESKEQDTANQEKLMSHPTNISKDHQLSLTLENESSKSGPRMAPAAFLGYRLTKEAWADVQVQVNLAQERPDEFRALCISTRTHGSKVPRRDCNARLSRGPVSSRVRKGTTIRPQSAIEVIKIGKTQGKIMVPRPPPRTELTEENNAKQAPVTEEAPYRNNSVETYPCPICLFLDCNVNGASSSGPQEIHNNNNGRGKMNEKGLCLHITPTDEEIAQLWDGVRSALNTKDAKPVLQKHAPESRQVYRNSRQPPVAGSRRFLQTSQPTKQNTELIRPGPRKRNAVSRNEGFERVAQFPVAEVYPNGSLKQNQPVPQIQMPERVQGGLSSLSLEEKKIMLSLDRLNHQLHCLKTNRQSKTDNNGHIAVGTPLTKESNNHKHQASSANLLHYQKKT</sequence>
<feature type="compositionally biased region" description="Polar residues" evidence="1">
    <location>
        <begin position="851"/>
        <end position="863"/>
    </location>
</feature>
<dbReference type="AlphaFoldDB" id="A0A315VWR3"/>
<gene>
    <name evidence="2" type="ORF">CCH79_00012088</name>
</gene>
<protein>
    <recommendedName>
        <fullName evidence="4">Centrosomal protein of 126 kDa</fullName>
    </recommendedName>
</protein>
<feature type="region of interest" description="Disordered" evidence="1">
    <location>
        <begin position="178"/>
        <end position="206"/>
    </location>
</feature>
<dbReference type="Proteomes" id="UP000250572">
    <property type="component" value="Unassembled WGS sequence"/>
</dbReference>
<comment type="caution">
    <text evidence="2">The sequence shown here is derived from an EMBL/GenBank/DDBJ whole genome shotgun (WGS) entry which is preliminary data.</text>
</comment>
<feature type="compositionally biased region" description="Basic and acidic residues" evidence="1">
    <location>
        <begin position="589"/>
        <end position="598"/>
    </location>
</feature>
<evidence type="ECO:0000313" key="3">
    <source>
        <dbReference type="Proteomes" id="UP000250572"/>
    </source>
</evidence>
<dbReference type="PANTHER" id="PTHR31191:SF4">
    <property type="entry name" value="CENTROSOMAL PROTEIN OF 126 KDA"/>
    <property type="match status" value="1"/>
</dbReference>
<name>A0A315VWR3_GAMAF</name>
<evidence type="ECO:0000313" key="2">
    <source>
        <dbReference type="EMBL" id="PWA28002.1"/>
    </source>
</evidence>
<organism evidence="2 3">
    <name type="scientific">Gambusia affinis</name>
    <name type="common">Western mosquitofish</name>
    <name type="synonym">Heterandria affinis</name>
    <dbReference type="NCBI Taxonomy" id="33528"/>
    <lineage>
        <taxon>Eukaryota</taxon>
        <taxon>Metazoa</taxon>
        <taxon>Chordata</taxon>
        <taxon>Craniata</taxon>
        <taxon>Vertebrata</taxon>
        <taxon>Euteleostomi</taxon>
        <taxon>Actinopterygii</taxon>
        <taxon>Neopterygii</taxon>
        <taxon>Teleostei</taxon>
        <taxon>Neoteleostei</taxon>
        <taxon>Acanthomorphata</taxon>
        <taxon>Ovalentaria</taxon>
        <taxon>Atherinomorphae</taxon>
        <taxon>Cyprinodontiformes</taxon>
        <taxon>Poeciliidae</taxon>
        <taxon>Poeciliinae</taxon>
        <taxon>Gambusia</taxon>
    </lineage>
</organism>
<dbReference type="PANTHER" id="PTHR31191">
    <property type="entry name" value="CENTROSOMAL PROTEIN CEP126"/>
    <property type="match status" value="1"/>
</dbReference>
<dbReference type="Pfam" id="PF15352">
    <property type="entry name" value="K1377"/>
    <property type="match status" value="3"/>
</dbReference>
<dbReference type="GO" id="GO:0005813">
    <property type="term" value="C:centrosome"/>
    <property type="evidence" value="ECO:0007669"/>
    <property type="project" value="InterPro"/>
</dbReference>